<protein>
    <recommendedName>
        <fullName evidence="4">Cell envelope-related transcriptional attenuator domain-containing protein</fullName>
    </recommendedName>
</protein>
<evidence type="ECO:0000259" key="4">
    <source>
        <dbReference type="Pfam" id="PF03816"/>
    </source>
</evidence>
<feature type="domain" description="Cell envelope-related transcriptional attenuator" evidence="4">
    <location>
        <begin position="88"/>
        <end position="241"/>
    </location>
</feature>
<accession>A0A7D4BWZ1</accession>
<proteinExistence type="inferred from homology"/>
<dbReference type="Gene3D" id="3.40.630.190">
    <property type="entry name" value="LCP protein"/>
    <property type="match status" value="1"/>
</dbReference>
<comment type="similarity">
    <text evidence="1">Belongs to the LytR/CpsA/Psr (LCP) family.</text>
</comment>
<evidence type="ECO:0000256" key="2">
    <source>
        <dbReference type="SAM" id="MobiDB-lite"/>
    </source>
</evidence>
<evidence type="ECO:0000256" key="3">
    <source>
        <dbReference type="SAM" id="Phobius"/>
    </source>
</evidence>
<evidence type="ECO:0000256" key="1">
    <source>
        <dbReference type="ARBA" id="ARBA00006068"/>
    </source>
</evidence>
<name>A0A7D4BWZ1_9BACL</name>
<dbReference type="PANTHER" id="PTHR33392">
    <property type="entry name" value="POLYISOPRENYL-TEICHOIC ACID--PEPTIDOGLYCAN TEICHOIC ACID TRANSFERASE TAGU"/>
    <property type="match status" value="1"/>
</dbReference>
<dbReference type="KEGG" id="kpul:GXN76_12290"/>
<evidence type="ECO:0000313" key="6">
    <source>
        <dbReference type="Proteomes" id="UP000503088"/>
    </source>
</evidence>
<organism evidence="5 6">
    <name type="scientific">Kroppenstedtia pulmonis</name>
    <dbReference type="NCBI Taxonomy" id="1380685"/>
    <lineage>
        <taxon>Bacteria</taxon>
        <taxon>Bacillati</taxon>
        <taxon>Bacillota</taxon>
        <taxon>Bacilli</taxon>
        <taxon>Bacillales</taxon>
        <taxon>Thermoactinomycetaceae</taxon>
        <taxon>Kroppenstedtia</taxon>
    </lineage>
</organism>
<gene>
    <name evidence="5" type="ORF">GXN76_12290</name>
</gene>
<feature type="transmembrane region" description="Helical" evidence="3">
    <location>
        <begin position="21"/>
        <end position="42"/>
    </location>
</feature>
<dbReference type="NCBIfam" id="TIGR00350">
    <property type="entry name" value="lytR_cpsA_psr"/>
    <property type="match status" value="1"/>
</dbReference>
<keyword evidence="3" id="KW-0812">Transmembrane</keyword>
<dbReference type="EMBL" id="CP048104">
    <property type="protein sequence ID" value="QKG85173.1"/>
    <property type="molecule type" value="Genomic_DNA"/>
</dbReference>
<keyword evidence="6" id="KW-1185">Reference proteome</keyword>
<dbReference type="Proteomes" id="UP000503088">
    <property type="component" value="Chromosome"/>
</dbReference>
<dbReference type="InterPro" id="IPR004474">
    <property type="entry name" value="LytR_CpsA_psr"/>
</dbReference>
<feature type="region of interest" description="Disordered" evidence="2">
    <location>
        <begin position="334"/>
        <end position="354"/>
    </location>
</feature>
<dbReference type="PANTHER" id="PTHR33392:SF6">
    <property type="entry name" value="POLYISOPRENYL-TEICHOIC ACID--PEPTIDOGLYCAN TEICHOIC ACID TRANSFERASE TAGU"/>
    <property type="match status" value="1"/>
</dbReference>
<dbReference type="Pfam" id="PF03816">
    <property type="entry name" value="LytR_cpsA_psr"/>
    <property type="match status" value="1"/>
</dbReference>
<reference evidence="5 6" key="1">
    <citation type="submission" date="2020-01" db="EMBL/GenBank/DDBJ databases">
        <authorList>
            <person name="Gulvik C.A."/>
            <person name="Batra D.G."/>
        </authorList>
    </citation>
    <scope>NUCLEOTIDE SEQUENCE [LARGE SCALE GENOMIC DNA]</scope>
    <source>
        <strain evidence="5 6">W9323</strain>
    </source>
</reference>
<dbReference type="InterPro" id="IPR050922">
    <property type="entry name" value="LytR/CpsA/Psr_CW_biosynth"/>
</dbReference>
<evidence type="ECO:0000313" key="5">
    <source>
        <dbReference type="EMBL" id="QKG85173.1"/>
    </source>
</evidence>
<keyword evidence="3" id="KW-1133">Transmembrane helix</keyword>
<dbReference type="AlphaFoldDB" id="A0A7D4BWZ1"/>
<dbReference type="RefSeq" id="WP_173223578.1">
    <property type="nucleotide sequence ID" value="NZ_CP048104.1"/>
</dbReference>
<keyword evidence="3" id="KW-0472">Membrane</keyword>
<sequence length="354" mass="40704">MDNSPGLSRSNRLKKTKKKKPWLWITFSFLLIGAVSSSYFFYQVWGAMDQSFDPLEREKSSKRNQVVTMDEPFTILLVGADGTDDNWRSDTLIFAAINPEKKSAKLFSIPRDTYTEMANSNGVKTKINAAPYYGIKAGLDPETNMVETVEEFLNVPVDYFIKANFKGFIEIVDALGGVDVEVPFDFNMRLFNKWYTFNKGPAHLDGHEALAYVRMRKSDPRGDAGRNDRQQEVLQNLMSQAVNLNSVTKLDEIMQAVGNNVGHNLQIKEMYQLQATYRSIPKNNIETLHDRGYDSNQENARGIWYHYISDEERLRLSLIFRKQLDLPLKTLDDRDYQGEIPDEEESQTDHETQP</sequence>